<protein>
    <submittedName>
        <fullName evidence="1">Uncharacterized protein</fullName>
    </submittedName>
</protein>
<organism evidence="1 3">
    <name type="scientific">Streptomyces griseoaurantiacus</name>
    <dbReference type="NCBI Taxonomy" id="68213"/>
    <lineage>
        <taxon>Bacteria</taxon>
        <taxon>Bacillati</taxon>
        <taxon>Actinomycetota</taxon>
        <taxon>Actinomycetes</taxon>
        <taxon>Kitasatosporales</taxon>
        <taxon>Streptomycetaceae</taxon>
        <taxon>Streptomyces</taxon>
        <taxon>Streptomyces aurantiacus group</taxon>
    </lineage>
</organism>
<evidence type="ECO:0000313" key="4">
    <source>
        <dbReference type="Proteomes" id="UP001432161"/>
    </source>
</evidence>
<dbReference type="Proteomes" id="UP000198614">
    <property type="component" value="Unassembled WGS sequence"/>
</dbReference>
<dbReference type="OrthoDB" id="4324398at2"/>
<evidence type="ECO:0000313" key="2">
    <source>
        <dbReference type="EMBL" id="WUR38771.1"/>
    </source>
</evidence>
<gene>
    <name evidence="2" type="ORF">OHN36_17170</name>
    <name evidence="1" type="ORF">SAMN05216260_10320</name>
</gene>
<reference evidence="1 3" key="1">
    <citation type="submission" date="2016-10" db="EMBL/GenBank/DDBJ databases">
        <authorList>
            <person name="de Groot N.N."/>
        </authorList>
    </citation>
    <scope>NUCLEOTIDE SEQUENCE [LARGE SCALE GENOMIC DNA]</scope>
    <source>
        <strain evidence="1 3">CGMCC 4.1859</strain>
    </source>
</reference>
<proteinExistence type="predicted"/>
<name>A0A1G7EPK0_9ACTN</name>
<reference evidence="2" key="2">
    <citation type="submission" date="2022-10" db="EMBL/GenBank/DDBJ databases">
        <title>The complete genomes of actinobacterial strains from the NBC collection.</title>
        <authorList>
            <person name="Joergensen T.S."/>
            <person name="Alvarez Arevalo M."/>
            <person name="Sterndorff E.B."/>
            <person name="Faurdal D."/>
            <person name="Vuksanovic O."/>
            <person name="Mourched A.-S."/>
            <person name="Charusanti P."/>
            <person name="Shaw S."/>
            <person name="Blin K."/>
            <person name="Weber T."/>
        </authorList>
    </citation>
    <scope>NUCLEOTIDE SEQUENCE</scope>
    <source>
        <strain evidence="2">NBC_00489</strain>
    </source>
</reference>
<dbReference type="EMBL" id="CP108330">
    <property type="protein sequence ID" value="WUR38771.1"/>
    <property type="molecule type" value="Genomic_DNA"/>
</dbReference>
<accession>A0A1G7EPK0</accession>
<evidence type="ECO:0000313" key="3">
    <source>
        <dbReference type="Proteomes" id="UP000198614"/>
    </source>
</evidence>
<sequence>MYDLIRRLTQWLGLLFGPGTGSHRAGAPLPVPPGPPYLCLHLPVRRSPYCSHPPLDATESRLVRPYLVADERERARQRRRRVALVLAADFGIDLDAHVVGAQRAAA</sequence>
<dbReference type="AlphaFoldDB" id="A0A1G7EPK0"/>
<keyword evidence="4" id="KW-1185">Reference proteome</keyword>
<dbReference type="Proteomes" id="UP001432161">
    <property type="component" value="Chromosome"/>
</dbReference>
<evidence type="ECO:0000313" key="1">
    <source>
        <dbReference type="EMBL" id="SDE65574.1"/>
    </source>
</evidence>
<dbReference type="EMBL" id="FNAX01000003">
    <property type="protein sequence ID" value="SDE65574.1"/>
    <property type="molecule type" value="Genomic_DNA"/>
</dbReference>